<dbReference type="STRING" id="332977.SAMN05421740_102391"/>
<evidence type="ECO:0000256" key="1">
    <source>
        <dbReference type="ARBA" id="ARBA00022741"/>
    </source>
</evidence>
<name>A0A1H7IX77_9SPHI</name>
<dbReference type="GO" id="GO:0005524">
    <property type="term" value="F:ATP binding"/>
    <property type="evidence" value="ECO:0007669"/>
    <property type="project" value="UniProtKB-KW"/>
</dbReference>
<dbReference type="EMBL" id="FNZR01000002">
    <property type="protein sequence ID" value="SEK66998.1"/>
    <property type="molecule type" value="Genomic_DNA"/>
</dbReference>
<proteinExistence type="predicted"/>
<keyword evidence="4" id="KW-0812">Transmembrane</keyword>
<feature type="transmembrane region" description="Helical" evidence="4">
    <location>
        <begin position="60"/>
        <end position="78"/>
    </location>
</feature>
<dbReference type="SUPFAM" id="SSF52540">
    <property type="entry name" value="P-loop containing nucleoside triphosphate hydrolases"/>
    <property type="match status" value="1"/>
</dbReference>
<dbReference type="SMART" id="SM00534">
    <property type="entry name" value="MUTSac"/>
    <property type="match status" value="1"/>
</dbReference>
<keyword evidence="4" id="KW-0472">Membrane</keyword>
<keyword evidence="7" id="KW-1185">Reference proteome</keyword>
<dbReference type="PANTHER" id="PTHR11361:SF99">
    <property type="entry name" value="DNA MISMATCH REPAIR PROTEIN"/>
    <property type="match status" value="1"/>
</dbReference>
<gene>
    <name evidence="6" type="ORF">SAMN05421740_102391</name>
</gene>
<evidence type="ECO:0000256" key="3">
    <source>
        <dbReference type="ARBA" id="ARBA00023125"/>
    </source>
</evidence>
<dbReference type="GO" id="GO:0140664">
    <property type="term" value="F:ATP-dependent DNA damage sensor activity"/>
    <property type="evidence" value="ECO:0007669"/>
    <property type="project" value="InterPro"/>
</dbReference>
<sequence>MNGSTMAEHVYNAYQKNIADTNGRLAVLRKSINGNSLLRLATILCGGAALFMAVQSEWLWLVMALFFTIIVLFMGLVWRQSKLEARKAALEDFLAVNQNEIDVSNGLPNRYPHGELFADSHHPYVSDLDVFGPSSLFAMVNRCATQLANRLLGGWLSSPAGAITIGMRQQTVKELAGDRDWCQQFQAKLWFNLQHRGDFKAQFDRFLNNEHVVFGNSLMRLYVKVAPWLMALLIGLALFEPVFSRIALFFALGHFLVAIGYGRKINLIAGEVGKAGRLLGAFAASFELIETRKWQSQLGQMSASALYAEGETKPVSIVFRELAVLIDRLDYRLNMLVGAVLNMVALWDLRQAFAILDWRKRYGVNMLNAFDSVAEIEALVSLATLSRNHPQWAFPEVVESKKPIVHAQALAHPLISPRVAVANDYSLENHRVALITGSNMAGKSTFLRTVGINAVLALCGAPVCAKVMRLSSFHLVTYMRIADSLNESTSTFKAELNRIQLVLQTVKYQPNTFFLVDEMLRGTNSMDKYLGSKAIIKQLIADDGVGMVATHDLQLSKLAGEYPGVLANYHFDIQVKDAEMLFDYKLKSGECTIFNASLLLKGIGININ</sequence>
<feature type="domain" description="DNA mismatch repair proteins mutS family" evidence="5">
    <location>
        <begin position="430"/>
        <end position="601"/>
    </location>
</feature>
<evidence type="ECO:0000256" key="4">
    <source>
        <dbReference type="SAM" id="Phobius"/>
    </source>
</evidence>
<keyword evidence="4" id="KW-1133">Transmembrane helix</keyword>
<keyword evidence="3" id="KW-0238">DNA-binding</keyword>
<organism evidence="6 7">
    <name type="scientific">Parapedobacter koreensis</name>
    <dbReference type="NCBI Taxonomy" id="332977"/>
    <lineage>
        <taxon>Bacteria</taxon>
        <taxon>Pseudomonadati</taxon>
        <taxon>Bacteroidota</taxon>
        <taxon>Sphingobacteriia</taxon>
        <taxon>Sphingobacteriales</taxon>
        <taxon>Sphingobacteriaceae</taxon>
        <taxon>Parapedobacter</taxon>
    </lineage>
</organism>
<protein>
    <submittedName>
        <fullName evidence="6">MutS domain V</fullName>
    </submittedName>
</protein>
<keyword evidence="2" id="KW-0067">ATP-binding</keyword>
<dbReference type="Proteomes" id="UP000198916">
    <property type="component" value="Unassembled WGS sequence"/>
</dbReference>
<dbReference type="GO" id="GO:0030983">
    <property type="term" value="F:mismatched DNA binding"/>
    <property type="evidence" value="ECO:0007669"/>
    <property type="project" value="InterPro"/>
</dbReference>
<keyword evidence="1" id="KW-0547">Nucleotide-binding</keyword>
<reference evidence="7" key="1">
    <citation type="submission" date="2016-10" db="EMBL/GenBank/DDBJ databases">
        <authorList>
            <person name="Varghese N."/>
            <person name="Submissions S."/>
        </authorList>
    </citation>
    <scope>NUCLEOTIDE SEQUENCE [LARGE SCALE GENOMIC DNA]</scope>
    <source>
        <strain evidence="7">Jip14</strain>
    </source>
</reference>
<feature type="transmembrane region" description="Helical" evidence="4">
    <location>
        <begin position="221"/>
        <end position="239"/>
    </location>
</feature>
<accession>A0A1H7IX77</accession>
<dbReference type="AlphaFoldDB" id="A0A1H7IX77"/>
<dbReference type="InterPro" id="IPR045076">
    <property type="entry name" value="MutS"/>
</dbReference>
<evidence type="ECO:0000313" key="7">
    <source>
        <dbReference type="Proteomes" id="UP000198916"/>
    </source>
</evidence>
<dbReference type="Gene3D" id="1.10.1420.10">
    <property type="match status" value="1"/>
</dbReference>
<dbReference type="InterPro" id="IPR027417">
    <property type="entry name" value="P-loop_NTPase"/>
</dbReference>
<dbReference type="GO" id="GO:0005829">
    <property type="term" value="C:cytosol"/>
    <property type="evidence" value="ECO:0007669"/>
    <property type="project" value="TreeGrafter"/>
</dbReference>
<dbReference type="SUPFAM" id="SSF48334">
    <property type="entry name" value="DNA repair protein MutS, domain III"/>
    <property type="match status" value="1"/>
</dbReference>
<feature type="transmembrane region" description="Helical" evidence="4">
    <location>
        <begin position="37"/>
        <end position="54"/>
    </location>
</feature>
<dbReference type="InterPro" id="IPR036187">
    <property type="entry name" value="DNA_mismatch_repair_MutS_sf"/>
</dbReference>
<dbReference type="GO" id="GO:0006298">
    <property type="term" value="P:mismatch repair"/>
    <property type="evidence" value="ECO:0007669"/>
    <property type="project" value="InterPro"/>
</dbReference>
<evidence type="ECO:0000259" key="5">
    <source>
        <dbReference type="SMART" id="SM00534"/>
    </source>
</evidence>
<dbReference type="InterPro" id="IPR000432">
    <property type="entry name" value="DNA_mismatch_repair_MutS_C"/>
</dbReference>
<dbReference type="Pfam" id="PF00488">
    <property type="entry name" value="MutS_V"/>
    <property type="match status" value="1"/>
</dbReference>
<evidence type="ECO:0000313" key="6">
    <source>
        <dbReference type="EMBL" id="SEK66998.1"/>
    </source>
</evidence>
<dbReference type="PANTHER" id="PTHR11361">
    <property type="entry name" value="DNA MISMATCH REPAIR PROTEIN MUTS FAMILY MEMBER"/>
    <property type="match status" value="1"/>
</dbReference>
<evidence type="ECO:0000256" key="2">
    <source>
        <dbReference type="ARBA" id="ARBA00022840"/>
    </source>
</evidence>
<dbReference type="Gene3D" id="3.40.50.300">
    <property type="entry name" value="P-loop containing nucleotide triphosphate hydrolases"/>
    <property type="match status" value="1"/>
</dbReference>